<protein>
    <recommendedName>
        <fullName evidence="4">Aminotransferase</fullName>
        <ecNumber evidence="4">2.6.1.-</ecNumber>
    </recommendedName>
</protein>
<accession>A0A9X3TAB9</accession>
<dbReference type="InterPro" id="IPR004839">
    <property type="entry name" value="Aminotransferase_I/II_large"/>
</dbReference>
<dbReference type="InterPro" id="IPR050881">
    <property type="entry name" value="LL-DAP_aminotransferase"/>
</dbReference>
<evidence type="ECO:0000313" key="9">
    <source>
        <dbReference type="Proteomes" id="UP001183604"/>
    </source>
</evidence>
<proteinExistence type="inferred from homology"/>
<dbReference type="PROSITE" id="PS00105">
    <property type="entry name" value="AA_TRANSFER_CLASS_1"/>
    <property type="match status" value="1"/>
</dbReference>
<dbReference type="Proteomes" id="UP001145799">
    <property type="component" value="Unassembled WGS sequence"/>
</dbReference>
<evidence type="ECO:0000313" key="7">
    <source>
        <dbReference type="EMBL" id="MDR7336681.1"/>
    </source>
</evidence>
<dbReference type="InterPro" id="IPR015424">
    <property type="entry name" value="PyrdxlP-dep_Trfase"/>
</dbReference>
<comment type="caution">
    <text evidence="6">The sequence shown here is derived from an EMBL/GenBank/DDBJ whole genome shotgun (WGS) entry which is preliminary data.</text>
</comment>
<comment type="cofactor">
    <cofactor evidence="1 4">
        <name>pyridoxal 5'-phosphate</name>
        <dbReference type="ChEBI" id="CHEBI:597326"/>
    </cofactor>
</comment>
<reference evidence="6" key="1">
    <citation type="submission" date="2022-12" db="EMBL/GenBank/DDBJ databases">
        <title>Gycomyces niveus sp.nov., a novel actinomycete isolated from soil in Shouguang.</title>
        <authorList>
            <person name="Yang X."/>
        </authorList>
    </citation>
    <scope>NUCLEOTIDE SEQUENCE</scope>
    <source>
        <strain evidence="6">DSM 44724</strain>
    </source>
</reference>
<evidence type="ECO:0000256" key="3">
    <source>
        <dbReference type="ARBA" id="ARBA00022679"/>
    </source>
</evidence>
<evidence type="ECO:0000313" key="6">
    <source>
        <dbReference type="EMBL" id="MDA1387553.1"/>
    </source>
</evidence>
<evidence type="ECO:0000256" key="2">
    <source>
        <dbReference type="ARBA" id="ARBA00022576"/>
    </source>
</evidence>
<keyword evidence="3 4" id="KW-0808">Transferase</keyword>
<evidence type="ECO:0000256" key="4">
    <source>
        <dbReference type="RuleBase" id="RU000481"/>
    </source>
</evidence>
<dbReference type="EC" id="2.6.1.-" evidence="4"/>
<dbReference type="PANTHER" id="PTHR42832">
    <property type="entry name" value="AMINO ACID AMINOTRANSFERASE"/>
    <property type="match status" value="1"/>
</dbReference>
<keyword evidence="2 4" id="KW-0032">Aminotransferase</keyword>
<gene>
    <name evidence="7" type="ORF">J2S69_000400</name>
    <name evidence="6" type="ORF">O2L01_21345</name>
</gene>
<dbReference type="AlphaFoldDB" id="A0A9X3TAB9"/>
<dbReference type="Gene3D" id="3.40.640.10">
    <property type="entry name" value="Type I PLP-dependent aspartate aminotransferase-like (Major domain)"/>
    <property type="match status" value="1"/>
</dbReference>
<feature type="domain" description="Aminotransferase class I/classII large" evidence="5">
    <location>
        <begin position="35"/>
        <end position="391"/>
    </location>
</feature>
<dbReference type="Pfam" id="PF00155">
    <property type="entry name" value="Aminotran_1_2"/>
    <property type="match status" value="1"/>
</dbReference>
<name>A0A9X3TAB9_9ACTN</name>
<evidence type="ECO:0000259" key="5">
    <source>
        <dbReference type="Pfam" id="PF00155"/>
    </source>
</evidence>
<dbReference type="EMBL" id="JAVDYD010000001">
    <property type="protein sequence ID" value="MDR7336681.1"/>
    <property type="molecule type" value="Genomic_DNA"/>
</dbReference>
<keyword evidence="9" id="KW-1185">Reference proteome</keyword>
<dbReference type="CDD" id="cd00609">
    <property type="entry name" value="AAT_like"/>
    <property type="match status" value="1"/>
</dbReference>
<dbReference type="InterPro" id="IPR015422">
    <property type="entry name" value="PyrdxlP-dep_Trfase_small"/>
</dbReference>
<dbReference type="EMBL" id="JAPZVQ010000017">
    <property type="protein sequence ID" value="MDA1387553.1"/>
    <property type="molecule type" value="Genomic_DNA"/>
</dbReference>
<comment type="similarity">
    <text evidence="4">Belongs to the class-I pyridoxal-phosphate-dependent aminotransferase family.</text>
</comment>
<sequence length="402" mass="42831">MSGTLVNPEIARLGAHPFPRVAALLEGIEPPPGPVVDLTIGEPRVAPPEWLGARLAEHGSTLGSYPRNEGTAAFREAASGWLNRRFELDPPLAPDAVMPSSGAREVLFQLGLLAARDRGRLALMPTPHYAPYRAAARLTGLDAVFLPSAEDGGFLPDLGEVDRLGPEIALLTVCSPTNPEGAVADREYLGRAVRLARRHGFVLAVDECYSEIYRTQAPYGVLRACADLGADGDPYAQVLAVNSLSKRSSAPGLRIGFAAGDRELVKGLIDLRAYAAGTVGCPNMAAAADLLDDESHVERIRGFYRELFDAADAILGGLPGYRSPEAGMFLWLRVDDDEAAAVECWESAGLRVVPGSYLGPEAHDGTWPAAGYVRVAMVHDLATTRQALERLAPILLKRGVAA</sequence>
<dbReference type="InterPro" id="IPR015421">
    <property type="entry name" value="PyrdxlP-dep_Trfase_major"/>
</dbReference>
<organism evidence="6 8">
    <name type="scientific">Glycomyces lechevalierae</name>
    <dbReference type="NCBI Taxonomy" id="256034"/>
    <lineage>
        <taxon>Bacteria</taxon>
        <taxon>Bacillati</taxon>
        <taxon>Actinomycetota</taxon>
        <taxon>Actinomycetes</taxon>
        <taxon>Glycomycetales</taxon>
        <taxon>Glycomycetaceae</taxon>
        <taxon>Glycomyces</taxon>
    </lineage>
</organism>
<dbReference type="GO" id="GO:0030170">
    <property type="term" value="F:pyridoxal phosphate binding"/>
    <property type="evidence" value="ECO:0007669"/>
    <property type="project" value="InterPro"/>
</dbReference>
<dbReference type="RefSeq" id="WP_270124058.1">
    <property type="nucleotide sequence ID" value="NZ_BAAAOM010000002.1"/>
</dbReference>
<dbReference type="SUPFAM" id="SSF53383">
    <property type="entry name" value="PLP-dependent transferases"/>
    <property type="match status" value="1"/>
</dbReference>
<dbReference type="Gene3D" id="3.90.1150.10">
    <property type="entry name" value="Aspartate Aminotransferase, domain 1"/>
    <property type="match status" value="1"/>
</dbReference>
<evidence type="ECO:0000256" key="1">
    <source>
        <dbReference type="ARBA" id="ARBA00001933"/>
    </source>
</evidence>
<dbReference type="InterPro" id="IPR004838">
    <property type="entry name" value="NHTrfase_class1_PyrdxlP-BS"/>
</dbReference>
<reference evidence="7 9" key="2">
    <citation type="submission" date="2023-07" db="EMBL/GenBank/DDBJ databases">
        <title>Sequencing the genomes of 1000 actinobacteria strains.</title>
        <authorList>
            <person name="Klenk H.-P."/>
        </authorList>
    </citation>
    <scope>NUCLEOTIDE SEQUENCE [LARGE SCALE GENOMIC DNA]</scope>
    <source>
        <strain evidence="7 9">DSM 44724</strain>
    </source>
</reference>
<dbReference type="PANTHER" id="PTHR42832:SF3">
    <property type="entry name" value="L-GLUTAMINE--4-(METHYLSULFANYL)-2-OXOBUTANOATE AMINOTRANSFERASE"/>
    <property type="match status" value="1"/>
</dbReference>
<dbReference type="GO" id="GO:0008483">
    <property type="term" value="F:transaminase activity"/>
    <property type="evidence" value="ECO:0007669"/>
    <property type="project" value="UniProtKB-KW"/>
</dbReference>
<evidence type="ECO:0000313" key="8">
    <source>
        <dbReference type="Proteomes" id="UP001145799"/>
    </source>
</evidence>
<dbReference type="Proteomes" id="UP001183604">
    <property type="component" value="Unassembled WGS sequence"/>
</dbReference>